<evidence type="ECO:0000256" key="2">
    <source>
        <dbReference type="SAM" id="SignalP"/>
    </source>
</evidence>
<keyword evidence="1" id="KW-0325">Glycoprotein</keyword>
<organism evidence="4 5">
    <name type="scientific">Paramecium pentaurelia</name>
    <dbReference type="NCBI Taxonomy" id="43138"/>
    <lineage>
        <taxon>Eukaryota</taxon>
        <taxon>Sar</taxon>
        <taxon>Alveolata</taxon>
        <taxon>Ciliophora</taxon>
        <taxon>Intramacronucleata</taxon>
        <taxon>Oligohymenophorea</taxon>
        <taxon>Peniculida</taxon>
        <taxon>Parameciidae</taxon>
        <taxon>Paramecium</taxon>
    </lineage>
</organism>
<feature type="domain" description="PSI" evidence="3">
    <location>
        <begin position="1284"/>
        <end position="1327"/>
    </location>
</feature>
<feature type="domain" description="PSI" evidence="3">
    <location>
        <begin position="1655"/>
        <end position="1696"/>
    </location>
</feature>
<evidence type="ECO:0000313" key="4">
    <source>
        <dbReference type="EMBL" id="CAD8167848.1"/>
    </source>
</evidence>
<comment type="caution">
    <text evidence="4">The sequence shown here is derived from an EMBL/GenBank/DDBJ whole genome shotgun (WGS) entry which is preliminary data.</text>
</comment>
<reference evidence="4" key="1">
    <citation type="submission" date="2021-01" db="EMBL/GenBank/DDBJ databases">
        <authorList>
            <consortium name="Genoscope - CEA"/>
            <person name="William W."/>
        </authorList>
    </citation>
    <scope>NUCLEOTIDE SEQUENCE</scope>
</reference>
<dbReference type="InterPro" id="IPR002895">
    <property type="entry name" value="Paramecium_SA"/>
</dbReference>
<feature type="domain" description="PSI" evidence="3">
    <location>
        <begin position="558"/>
        <end position="600"/>
    </location>
</feature>
<feature type="domain" description="PSI" evidence="3">
    <location>
        <begin position="659"/>
        <end position="700"/>
    </location>
</feature>
<proteinExistence type="predicted"/>
<dbReference type="Proteomes" id="UP000689195">
    <property type="component" value="Unassembled WGS sequence"/>
</dbReference>
<protein>
    <recommendedName>
        <fullName evidence="3">PSI domain-containing protein</fullName>
    </recommendedName>
</protein>
<keyword evidence="2" id="KW-0732">Signal</keyword>
<feature type="chain" id="PRO_5035803193" description="PSI domain-containing protein" evidence="2">
    <location>
        <begin position="17"/>
        <end position="1773"/>
    </location>
</feature>
<feature type="domain" description="PSI" evidence="3">
    <location>
        <begin position="310"/>
        <end position="354"/>
    </location>
</feature>
<dbReference type="OrthoDB" id="296837at2759"/>
<evidence type="ECO:0000313" key="5">
    <source>
        <dbReference type="Proteomes" id="UP000689195"/>
    </source>
</evidence>
<accession>A0A8S1URB4</accession>
<dbReference type="EMBL" id="CAJJDO010000048">
    <property type="protein sequence ID" value="CAD8167848.1"/>
    <property type="molecule type" value="Genomic_DNA"/>
</dbReference>
<name>A0A8S1URB4_9CILI</name>
<keyword evidence="5" id="KW-1185">Reference proteome</keyword>
<dbReference type="InterPro" id="IPR016201">
    <property type="entry name" value="PSI"/>
</dbReference>
<sequence length="1773" mass="195736">MKSYILFAILIGFGATQIVVKTQTICGCTQLTNQNDCATLPGCIWLEGTNQCQQNNCSLLQQSDCLKASFYCQWNPNLNPPSCSVFISCVNLTANGNQQCIQQNIRCLGFNTTSNQCLYYSEITSNCIDFPQDICSYNFGKDGPCYWINDQCQVINQCSYAQQKDQCQQLNLFNQDSPQGIVCQWNETQNKCTVITNCGQFTSQDTCKYYFSSLNSIILNVCVWSQNTCVPITNLNNLTSINCLSNTGLFFRWYGLQSNLNSGFCGPCKQISLAPKAQCTCSDYVLQSDCNSQNSLCQWNIQTKICTLNTCSQITTQNICITVANCYWSFNTNTCQTLSSCDDLIFKVSSVGCAAQSLSCAGYEGGNCINTSTISSTCSSQQQQINCSQFISSQGLCVWNNQNYSCSLLQYCNQITDATICGNWLNQCMWDAKISQCQQLTCSTITNEQSCTYVLSQFQSTQYQLCRWNNSLGPQGACQNAYSALLQTSQTCLNNTGNTFRWSTNNESAGMCVSCGTIQLSLQTTSSCQCSQLQSKENCQNTGFCTYNNLTNICSSSPCTQYENQITCASLSTCYWNSTSGCQAFTNCSSLTATNQLECINMNASCKGISYGNCQSFPTQTCATMYTTSGNCYNNIGTDGVCFLSINEQTTTQCIGFSQCTQATNETLCLRNQLSCSWNNLNNMCSQINCSSFKNQLNCKFYLPNPLSSEVIPCVWSNNICGQASDILKQLTQNTCASSTHNTYSWITLSTTSGYCIRCQQLVTLPKQCICSFLSLYDCSQALECYWNNGSCLQLQCQNIIQQTICASQIGCYWNNNQCNLFHGQCYTLSGKNQTECMQQNVYCVGSNGINCIENLNNCEANTQDSSCLTSLGRDGACYWNKSTNKCMAVNSCYQLPESACKIRSKSCYWDATQCQTLTCSTLYAQFNQCTFVMKLSSQNYVQVCQLQNNECTQITNVLSLSQDQCYLNTNKTARWIPQSSNYGGICYSCSANMIPTYNFPTCQCYQYMTQSDCNNAINQSCIWINNICTQQPCSQISSNQVCAQTIGCGWNIITSVCENFTSCNSISGVGLSIQLCLTYSTQCGGYDGANCTSSPTITCGSMSPSTCSGTYGSDGICIWNPYITDSCIAVTTCSQIIIQQICSYYSDYCYYANNQCQQLTCANFTTPASCKFVMSLLNIGEIQLCQWSTNTQNPSCINLVTSSELNSVNCSANTGFTYRWVPTINQNSSTLSKNGYCTKCLMNIINIPGQCACNQLIYQYDCLSNPQCSWSTAITTPSCYNKPCNQIIQQGICSSNPRCSWSATQNICQPFSSCSDLYGVNSGECSSYSIYCAAISKTFLQFQQKYICAPTPNQCSVTPSQGTVGGITTASDCQNTYVNFGICQYNPNNQQCTKITMCSDISTQQQCQQFNHACFWQPPMKTTATASCVAASCNNFTNQQQCTYILNSLSATNVTLCQWQTIGVCIESTNTKNLSSTNCYSNTLMMSRWSSTQPNSGFCATCSSYSQSQTYKSPCFCNELSQQECLLASPQCSYNSITSACVVQNCQSIISQYSCAANPNCIYIGSCQNYIKSPTSTTYGCANITTASSPFDCLTASVNCPKFVPDTISGSLGKCYVAEECSKLLNGAVCNNYYNQAVAGYCVWYDNQCQTINNCKQIIDIEVCSLQSKRCQWSVLLNSCITQSCNSYTSQSDCNYVYTSYTLGDIALCYWDSFYNECRSANLSLAKTFNTTNSTQCYVNTGHVYHLNGNDCIRCFQDILSIFLITMFLILI</sequence>
<evidence type="ECO:0000259" key="3">
    <source>
        <dbReference type="SMART" id="SM00423"/>
    </source>
</evidence>
<evidence type="ECO:0000256" key="1">
    <source>
        <dbReference type="ARBA" id="ARBA00023180"/>
    </source>
</evidence>
<dbReference type="SMART" id="SM00423">
    <property type="entry name" value="PSI"/>
    <property type="match status" value="6"/>
</dbReference>
<gene>
    <name evidence="4" type="ORF">PPENT_87.1.T0480035</name>
</gene>
<feature type="domain" description="PSI" evidence="3">
    <location>
        <begin position="27"/>
        <end position="66"/>
    </location>
</feature>
<feature type="signal peptide" evidence="2">
    <location>
        <begin position="1"/>
        <end position="16"/>
    </location>
</feature>
<dbReference type="SMART" id="SM00639">
    <property type="entry name" value="PSA"/>
    <property type="match status" value="8"/>
</dbReference>